<dbReference type="PANTHER" id="PTHR16062:SF22">
    <property type="entry name" value="HISTONE-LYSINE N-METHYLTRANSFERASE ASH1L"/>
    <property type="match status" value="1"/>
</dbReference>
<dbReference type="InterPro" id="IPR036427">
    <property type="entry name" value="Bromodomain-like_sf"/>
</dbReference>
<dbReference type="EMBL" id="AK341468">
    <property type="protein sequence ID" value="BAH71855.1"/>
    <property type="molecule type" value="mRNA"/>
</dbReference>
<evidence type="ECO:0000256" key="6">
    <source>
        <dbReference type="ARBA" id="ARBA00023163"/>
    </source>
</evidence>
<evidence type="ECO:0000313" key="11">
    <source>
        <dbReference type="EMBL" id="BAH71855.1"/>
    </source>
</evidence>
<dbReference type="InterPro" id="IPR037382">
    <property type="entry name" value="Rsc/polybromo"/>
</dbReference>
<evidence type="ECO:0000256" key="9">
    <source>
        <dbReference type="SAM" id="MobiDB-lite"/>
    </source>
</evidence>
<evidence type="ECO:0000256" key="3">
    <source>
        <dbReference type="ARBA" id="ARBA00022853"/>
    </source>
</evidence>
<reference evidence="11" key="1">
    <citation type="submission" date="2009-06" db="EMBL/GenBank/DDBJ databases">
        <title>A full-length cDNA resource of the pea aphid, Acyrthosiphon pisum.</title>
        <authorList>
            <person name="Shigenobu S."/>
            <person name="Nakabachi A."/>
            <person name="Richards S."/>
        </authorList>
    </citation>
    <scope>NUCLEOTIDE SEQUENCE</scope>
    <source>
        <strain evidence="11">LSR1</strain>
        <tissue evidence="11">Whole body</tissue>
    </source>
</reference>
<feature type="domain" description="Bromo" evidence="10">
    <location>
        <begin position="15"/>
        <end position="85"/>
    </location>
</feature>
<evidence type="ECO:0000256" key="2">
    <source>
        <dbReference type="ARBA" id="ARBA00022737"/>
    </source>
</evidence>
<evidence type="ECO:0000256" key="8">
    <source>
        <dbReference type="PROSITE-ProRule" id="PRU00035"/>
    </source>
</evidence>
<dbReference type="InterPro" id="IPR001487">
    <property type="entry name" value="Bromodomain"/>
</dbReference>
<dbReference type="SUPFAM" id="SSF47370">
    <property type="entry name" value="Bromodomain"/>
    <property type="match status" value="1"/>
</dbReference>
<comment type="subcellular location">
    <subcellularLocation>
        <location evidence="1">Nucleus</location>
    </subcellularLocation>
</comment>
<keyword evidence="5 8" id="KW-0103">Bromodomain</keyword>
<feature type="region of interest" description="Disordered" evidence="9">
    <location>
        <begin position="100"/>
        <end position="170"/>
    </location>
</feature>
<dbReference type="OrthoDB" id="6017at2759"/>
<gene>
    <name evidence="11" type="primary">ACYPI004206</name>
</gene>
<dbReference type="InterPro" id="IPR018359">
    <property type="entry name" value="Bromodomain_CS"/>
</dbReference>
<dbReference type="GO" id="GO:0003682">
    <property type="term" value="F:chromatin binding"/>
    <property type="evidence" value="ECO:0007669"/>
    <property type="project" value="TreeGrafter"/>
</dbReference>
<proteinExistence type="evidence at transcript level"/>
<dbReference type="AlphaFoldDB" id="C4WVD5"/>
<evidence type="ECO:0000256" key="4">
    <source>
        <dbReference type="ARBA" id="ARBA00023015"/>
    </source>
</evidence>
<organism evidence="11">
    <name type="scientific">Acyrthosiphon pisum</name>
    <name type="common">Pea aphid</name>
    <dbReference type="NCBI Taxonomy" id="7029"/>
    <lineage>
        <taxon>Eukaryota</taxon>
        <taxon>Metazoa</taxon>
        <taxon>Ecdysozoa</taxon>
        <taxon>Arthropoda</taxon>
        <taxon>Hexapoda</taxon>
        <taxon>Insecta</taxon>
        <taxon>Pterygota</taxon>
        <taxon>Neoptera</taxon>
        <taxon>Paraneoptera</taxon>
        <taxon>Hemiptera</taxon>
        <taxon>Sternorrhyncha</taxon>
        <taxon>Aphidomorpha</taxon>
        <taxon>Aphidoidea</taxon>
        <taxon>Aphididae</taxon>
        <taxon>Macrosiphini</taxon>
        <taxon>Acyrthosiphon</taxon>
    </lineage>
</organism>
<evidence type="ECO:0000259" key="10">
    <source>
        <dbReference type="PROSITE" id="PS50014"/>
    </source>
</evidence>
<keyword evidence="4" id="KW-0805">Transcription regulation</keyword>
<sequence>MKTIMNIVVKYTDADSRILSEPFMKLPSRHKLPDYYEVIKKPMDIKKIVAKIDDGKYADLNELEADFVQLCKNAQIYNEEASLIHEDSIVLQSVFTNSRQRLETTDIPESGPEEGTKSEDEVSDADTTSSSVKLKLKMKPRGKGSEVRTSNRRKKKKHVSDDEDDEDSNS</sequence>
<evidence type="ECO:0000256" key="7">
    <source>
        <dbReference type="ARBA" id="ARBA00023242"/>
    </source>
</evidence>
<dbReference type="PANTHER" id="PTHR16062">
    <property type="entry name" value="SWI/SNF-RELATED"/>
    <property type="match status" value="1"/>
</dbReference>
<dbReference type="GO" id="GO:0006368">
    <property type="term" value="P:transcription elongation by RNA polymerase II"/>
    <property type="evidence" value="ECO:0007669"/>
    <property type="project" value="TreeGrafter"/>
</dbReference>
<dbReference type="PRINTS" id="PR00503">
    <property type="entry name" value="BROMODOMAIN"/>
</dbReference>
<dbReference type="Gene3D" id="1.20.920.10">
    <property type="entry name" value="Bromodomain-like"/>
    <property type="match status" value="1"/>
</dbReference>
<dbReference type="GO" id="GO:0006338">
    <property type="term" value="P:chromatin remodeling"/>
    <property type="evidence" value="ECO:0007669"/>
    <property type="project" value="InterPro"/>
</dbReference>
<name>C4WVD5_ACYPI</name>
<evidence type="ECO:0000256" key="1">
    <source>
        <dbReference type="ARBA" id="ARBA00004123"/>
    </source>
</evidence>
<keyword evidence="7" id="KW-0539">Nucleus</keyword>
<keyword evidence="2" id="KW-0677">Repeat</keyword>
<dbReference type="PROSITE" id="PS50014">
    <property type="entry name" value="BROMODOMAIN_2"/>
    <property type="match status" value="1"/>
</dbReference>
<protein>
    <submittedName>
        <fullName evidence="11">ACYPI004206 protein</fullName>
    </submittedName>
</protein>
<dbReference type="Pfam" id="PF00439">
    <property type="entry name" value="Bromodomain"/>
    <property type="match status" value="1"/>
</dbReference>
<keyword evidence="6" id="KW-0804">Transcription</keyword>
<dbReference type="PROSITE" id="PS00633">
    <property type="entry name" value="BROMODOMAIN_1"/>
    <property type="match status" value="1"/>
</dbReference>
<dbReference type="SMART" id="SM00297">
    <property type="entry name" value="BROMO"/>
    <property type="match status" value="1"/>
</dbReference>
<evidence type="ECO:0000256" key="5">
    <source>
        <dbReference type="ARBA" id="ARBA00023117"/>
    </source>
</evidence>
<feature type="compositionally biased region" description="Acidic residues" evidence="9">
    <location>
        <begin position="161"/>
        <end position="170"/>
    </location>
</feature>
<accession>C4WVD5</accession>
<keyword evidence="3" id="KW-0156">Chromatin regulator</keyword>
<dbReference type="GO" id="GO:0016586">
    <property type="term" value="C:RSC-type complex"/>
    <property type="evidence" value="ECO:0007669"/>
    <property type="project" value="InterPro"/>
</dbReference>